<keyword evidence="2" id="KW-1185">Reference proteome</keyword>
<accession>A0A0C9UPJ1</accession>
<evidence type="ECO:0008006" key="3">
    <source>
        <dbReference type="Google" id="ProtNLM"/>
    </source>
</evidence>
<sequence>MASKILSPFVGPLTPSAIEEWLGQCEDGFTIYATTKNEKTPALTVEIQVRLTGTQLQEPSAAAWWSAGRKEFLKLESWAAFEKQIKARFMPKGYKLIALRTFFLCSQGRLPFLEYASILTEARNITGSTAITPTIYKYQLLFHPSDSPPSHHGLAGFQHRCYFC</sequence>
<proteinExistence type="predicted"/>
<dbReference type="AlphaFoldDB" id="A0A0C9UPJ1"/>
<dbReference type="Proteomes" id="UP000054279">
    <property type="component" value="Unassembled WGS sequence"/>
</dbReference>
<protein>
    <recommendedName>
        <fullName evidence="3">Retrotransposon gag domain-containing protein</fullName>
    </recommendedName>
</protein>
<gene>
    <name evidence="1" type="ORF">M422DRAFT_191235</name>
</gene>
<evidence type="ECO:0000313" key="1">
    <source>
        <dbReference type="EMBL" id="KIJ27270.1"/>
    </source>
</evidence>
<evidence type="ECO:0000313" key="2">
    <source>
        <dbReference type="Proteomes" id="UP000054279"/>
    </source>
</evidence>
<dbReference type="HOGENOM" id="CLU_1714464_0_0_1"/>
<reference evidence="1 2" key="1">
    <citation type="submission" date="2014-06" db="EMBL/GenBank/DDBJ databases">
        <title>Evolutionary Origins and Diversification of the Mycorrhizal Mutualists.</title>
        <authorList>
            <consortium name="DOE Joint Genome Institute"/>
            <consortium name="Mycorrhizal Genomics Consortium"/>
            <person name="Kohler A."/>
            <person name="Kuo A."/>
            <person name="Nagy L.G."/>
            <person name="Floudas D."/>
            <person name="Copeland A."/>
            <person name="Barry K.W."/>
            <person name="Cichocki N."/>
            <person name="Veneault-Fourrey C."/>
            <person name="LaButti K."/>
            <person name="Lindquist E.A."/>
            <person name="Lipzen A."/>
            <person name="Lundell T."/>
            <person name="Morin E."/>
            <person name="Murat C."/>
            <person name="Riley R."/>
            <person name="Ohm R."/>
            <person name="Sun H."/>
            <person name="Tunlid A."/>
            <person name="Henrissat B."/>
            <person name="Grigoriev I.V."/>
            <person name="Hibbett D.S."/>
            <person name="Martin F."/>
        </authorList>
    </citation>
    <scope>NUCLEOTIDE SEQUENCE [LARGE SCALE GENOMIC DNA]</scope>
    <source>
        <strain evidence="1 2">SS14</strain>
    </source>
</reference>
<dbReference type="EMBL" id="KN837341">
    <property type="protein sequence ID" value="KIJ27270.1"/>
    <property type="molecule type" value="Genomic_DNA"/>
</dbReference>
<dbReference type="OrthoDB" id="4742101at2759"/>
<organism evidence="1 2">
    <name type="scientific">Sphaerobolus stellatus (strain SS14)</name>
    <dbReference type="NCBI Taxonomy" id="990650"/>
    <lineage>
        <taxon>Eukaryota</taxon>
        <taxon>Fungi</taxon>
        <taxon>Dikarya</taxon>
        <taxon>Basidiomycota</taxon>
        <taxon>Agaricomycotina</taxon>
        <taxon>Agaricomycetes</taxon>
        <taxon>Phallomycetidae</taxon>
        <taxon>Geastrales</taxon>
        <taxon>Sphaerobolaceae</taxon>
        <taxon>Sphaerobolus</taxon>
    </lineage>
</organism>
<name>A0A0C9UPJ1_SPHS4</name>